<dbReference type="Proteomes" id="UP000671828">
    <property type="component" value="Chromosome"/>
</dbReference>
<protein>
    <submittedName>
        <fullName evidence="1">Uncharacterized protein</fullName>
    </submittedName>
</protein>
<sequence>MTGHASEAVTNTAEAGATVGIQAETVHNSTVYQVLPDASPRQKFEVGVRYLEDGVPVRARELINDAIAHGYDNGEVRF</sequence>
<organism evidence="1 2">
    <name type="scientific">Saccharothrix algeriensis</name>
    <dbReference type="NCBI Taxonomy" id="173560"/>
    <lineage>
        <taxon>Bacteria</taxon>
        <taxon>Bacillati</taxon>
        <taxon>Actinomycetota</taxon>
        <taxon>Actinomycetes</taxon>
        <taxon>Pseudonocardiales</taxon>
        <taxon>Pseudonocardiaceae</taxon>
        <taxon>Saccharothrix</taxon>
    </lineage>
</organism>
<evidence type="ECO:0000313" key="2">
    <source>
        <dbReference type="Proteomes" id="UP000671828"/>
    </source>
</evidence>
<feature type="non-terminal residue" evidence="1">
    <location>
        <position position="78"/>
    </location>
</feature>
<reference evidence="1" key="1">
    <citation type="submission" date="2021-04" db="EMBL/GenBank/DDBJ databases">
        <title>Saccharothrix algeriensis WGS.</title>
        <authorList>
            <person name="Stuskova K."/>
            <person name="Hakalova E."/>
            <person name="Tebbal A.B."/>
            <person name="Eichmeier A."/>
        </authorList>
    </citation>
    <scope>NUCLEOTIDE SEQUENCE</scope>
    <source>
        <strain evidence="1">NRRL B-24137</strain>
    </source>
</reference>
<gene>
    <name evidence="1" type="ORF">J7S33_07195</name>
</gene>
<proteinExistence type="predicted"/>
<name>A0A8T8I1Q6_9PSEU</name>
<accession>A0A8T8I1Q6</accession>
<evidence type="ECO:0000313" key="1">
    <source>
        <dbReference type="EMBL" id="QTR04629.1"/>
    </source>
</evidence>
<dbReference type="AlphaFoldDB" id="A0A8T8I1Q6"/>
<dbReference type="EMBL" id="CP072788">
    <property type="protein sequence ID" value="QTR04629.1"/>
    <property type="molecule type" value="Genomic_DNA"/>
</dbReference>